<dbReference type="InterPro" id="IPR027417">
    <property type="entry name" value="P-loop_NTPase"/>
</dbReference>
<protein>
    <submittedName>
        <fullName evidence="5">Amino acid/amide ABC transporter ATP-binding protein 1, HAAT family</fullName>
    </submittedName>
</protein>
<dbReference type="EMBL" id="FORT01000015">
    <property type="protein sequence ID" value="SFK55176.1"/>
    <property type="molecule type" value="Genomic_DNA"/>
</dbReference>
<keyword evidence="3 5" id="KW-0067">ATP-binding</keyword>
<evidence type="ECO:0000256" key="1">
    <source>
        <dbReference type="ARBA" id="ARBA00022448"/>
    </source>
</evidence>
<evidence type="ECO:0000256" key="2">
    <source>
        <dbReference type="ARBA" id="ARBA00022741"/>
    </source>
</evidence>
<evidence type="ECO:0000259" key="4">
    <source>
        <dbReference type="PROSITE" id="PS50893"/>
    </source>
</evidence>
<dbReference type="STRING" id="1884381.SAMN05518846_11549"/>
<gene>
    <name evidence="5" type="ORF">SAMN05518846_11549</name>
</gene>
<dbReference type="GeneID" id="301133228"/>
<dbReference type="PANTHER" id="PTHR45772:SF7">
    <property type="entry name" value="AMINO ACID ABC TRANSPORTER ATP-BINDING PROTEIN"/>
    <property type="match status" value="1"/>
</dbReference>
<proteinExistence type="predicted"/>
<evidence type="ECO:0000256" key="3">
    <source>
        <dbReference type="ARBA" id="ARBA00022840"/>
    </source>
</evidence>
<dbReference type="InterPro" id="IPR003439">
    <property type="entry name" value="ABC_transporter-like_ATP-bd"/>
</dbReference>
<dbReference type="Gene3D" id="3.40.50.300">
    <property type="entry name" value="P-loop containing nucleotide triphosphate hydrolases"/>
    <property type="match status" value="1"/>
</dbReference>
<dbReference type="GO" id="GO:0042941">
    <property type="term" value="P:D-alanine transmembrane transport"/>
    <property type="evidence" value="ECO:0007669"/>
    <property type="project" value="TreeGrafter"/>
</dbReference>
<dbReference type="GO" id="GO:1903806">
    <property type="term" value="P:L-isoleucine import across plasma membrane"/>
    <property type="evidence" value="ECO:0007669"/>
    <property type="project" value="TreeGrafter"/>
</dbReference>
<sequence>MTTLLTVQDLSRDFGGVRAVNHVDFEVKQGEILALIGPNGAGKSTVLNMVSGVIPPSEGEIRFANQLMTRVPGYEYAKLGITRTFQNLQTFDDMTVLENVMVGMHTKTHSSLFSCGMSLTTARREERTMQERAHTWLEKVGLSSLASSHAGSLPYGKLRLMEIARAMVAEPKLLLLDEPAAGLNHTETAEMSRMFQEIRENGTAILLVEHDMDMIMTIADRIVVLDQGSKIAEGTPREIQENPRVIAAYLGTEEQVESRG</sequence>
<dbReference type="AlphaFoldDB" id="A0A1I4AHC6"/>
<dbReference type="Pfam" id="PF00005">
    <property type="entry name" value="ABC_tran"/>
    <property type="match status" value="1"/>
</dbReference>
<dbReference type="InterPro" id="IPR051120">
    <property type="entry name" value="ABC_AA/LPS_Transport"/>
</dbReference>
<reference evidence="6" key="1">
    <citation type="submission" date="2016-10" db="EMBL/GenBank/DDBJ databases">
        <authorList>
            <person name="Varghese N."/>
            <person name="Submissions S."/>
        </authorList>
    </citation>
    <scope>NUCLEOTIDE SEQUENCE [LARGE SCALE GENOMIC DNA]</scope>
    <source>
        <strain evidence="6">OK042</strain>
    </source>
</reference>
<name>A0A1I4AHC6_9BACL</name>
<dbReference type="PANTHER" id="PTHR45772">
    <property type="entry name" value="CONSERVED COMPONENT OF ABC TRANSPORTER FOR NATURAL AMINO ACIDS-RELATED"/>
    <property type="match status" value="1"/>
</dbReference>
<accession>A0A1I4AHC6</accession>
<dbReference type="PROSITE" id="PS50893">
    <property type="entry name" value="ABC_TRANSPORTER_2"/>
    <property type="match status" value="1"/>
</dbReference>
<keyword evidence="2" id="KW-0547">Nucleotide-binding</keyword>
<dbReference type="SMART" id="SM00382">
    <property type="entry name" value="AAA"/>
    <property type="match status" value="1"/>
</dbReference>
<dbReference type="InterPro" id="IPR003593">
    <property type="entry name" value="AAA+_ATPase"/>
</dbReference>
<dbReference type="GO" id="GO:0015188">
    <property type="term" value="F:L-isoleucine transmembrane transporter activity"/>
    <property type="evidence" value="ECO:0007669"/>
    <property type="project" value="TreeGrafter"/>
</dbReference>
<dbReference type="GO" id="GO:0015192">
    <property type="term" value="F:L-phenylalanine transmembrane transporter activity"/>
    <property type="evidence" value="ECO:0007669"/>
    <property type="project" value="TreeGrafter"/>
</dbReference>
<keyword evidence="1" id="KW-0813">Transport</keyword>
<dbReference type="GO" id="GO:0015808">
    <property type="term" value="P:L-alanine transport"/>
    <property type="evidence" value="ECO:0007669"/>
    <property type="project" value="TreeGrafter"/>
</dbReference>
<dbReference type="Pfam" id="PF12399">
    <property type="entry name" value="BCA_ABC_TP_C"/>
    <property type="match status" value="1"/>
</dbReference>
<evidence type="ECO:0000313" key="6">
    <source>
        <dbReference type="Proteomes" id="UP000198915"/>
    </source>
</evidence>
<organism evidence="5 6">
    <name type="scientific">Brevibacillus centrosporus</name>
    <dbReference type="NCBI Taxonomy" id="54910"/>
    <lineage>
        <taxon>Bacteria</taxon>
        <taxon>Bacillati</taxon>
        <taxon>Bacillota</taxon>
        <taxon>Bacilli</taxon>
        <taxon>Bacillales</taxon>
        <taxon>Paenibacillaceae</taxon>
        <taxon>Brevibacillus</taxon>
    </lineage>
</organism>
<dbReference type="Proteomes" id="UP000198915">
    <property type="component" value="Unassembled WGS sequence"/>
</dbReference>
<dbReference type="GO" id="GO:0005886">
    <property type="term" value="C:plasma membrane"/>
    <property type="evidence" value="ECO:0007669"/>
    <property type="project" value="TreeGrafter"/>
</dbReference>
<dbReference type="GO" id="GO:0016887">
    <property type="term" value="F:ATP hydrolysis activity"/>
    <property type="evidence" value="ECO:0007669"/>
    <property type="project" value="InterPro"/>
</dbReference>
<dbReference type="CDD" id="cd03219">
    <property type="entry name" value="ABC_Mj1267_LivG_branched"/>
    <property type="match status" value="1"/>
</dbReference>
<evidence type="ECO:0000313" key="5">
    <source>
        <dbReference type="EMBL" id="SFK55176.1"/>
    </source>
</evidence>
<dbReference type="GO" id="GO:0005524">
    <property type="term" value="F:ATP binding"/>
    <property type="evidence" value="ECO:0007669"/>
    <property type="project" value="UniProtKB-KW"/>
</dbReference>
<dbReference type="SUPFAM" id="SSF52540">
    <property type="entry name" value="P-loop containing nucleoside triphosphate hydrolases"/>
    <property type="match status" value="1"/>
</dbReference>
<dbReference type="InterPro" id="IPR032823">
    <property type="entry name" value="BCA_ABC_TP_C"/>
</dbReference>
<dbReference type="FunFam" id="3.40.50.300:FF:000421">
    <property type="entry name" value="Branched-chain amino acid ABC transporter ATP-binding protein"/>
    <property type="match status" value="1"/>
</dbReference>
<feature type="domain" description="ABC transporter" evidence="4">
    <location>
        <begin position="5"/>
        <end position="252"/>
    </location>
</feature>
<dbReference type="GO" id="GO:0005304">
    <property type="term" value="F:L-valine transmembrane transporter activity"/>
    <property type="evidence" value="ECO:0007669"/>
    <property type="project" value="TreeGrafter"/>
</dbReference>
<keyword evidence="6" id="KW-1185">Reference proteome</keyword>
<dbReference type="GO" id="GO:1903805">
    <property type="term" value="P:L-valine import across plasma membrane"/>
    <property type="evidence" value="ECO:0007669"/>
    <property type="project" value="TreeGrafter"/>
</dbReference>
<dbReference type="RefSeq" id="WP_092273669.1">
    <property type="nucleotide sequence ID" value="NZ_CP176856.1"/>
</dbReference>